<dbReference type="EC" id="2.3.1.122" evidence="2"/>
<gene>
    <name evidence="2" type="primary">fbpB2</name>
    <name evidence="2" type="ORF">CGLAU_05730</name>
</gene>
<dbReference type="InterPro" id="IPR029058">
    <property type="entry name" value="AB_hydrolase_fold"/>
</dbReference>
<proteinExistence type="predicted"/>
<evidence type="ECO:0000256" key="1">
    <source>
        <dbReference type="SAM" id="SignalP"/>
    </source>
</evidence>
<dbReference type="KEGG" id="cgv:CGLAU_05730"/>
<feature type="signal peptide" evidence="1">
    <location>
        <begin position="1"/>
        <end position="27"/>
    </location>
</feature>
<keyword evidence="3" id="KW-1185">Reference proteome</keyword>
<dbReference type="SUPFAM" id="SSF53474">
    <property type="entry name" value="alpha/beta-Hydrolases"/>
    <property type="match status" value="1"/>
</dbReference>
<reference evidence="2 3" key="1">
    <citation type="submission" date="2016-12" db="EMBL/GenBank/DDBJ databases">
        <authorList>
            <person name="Song W.-J."/>
            <person name="Kurnit D.M."/>
        </authorList>
    </citation>
    <scope>NUCLEOTIDE SEQUENCE [LARGE SCALE GENOMIC DNA]</scope>
    <source>
        <strain evidence="2 3">DSM 30827</strain>
    </source>
</reference>
<dbReference type="EMBL" id="CP019688">
    <property type="protein sequence ID" value="AQQ15115.1"/>
    <property type="molecule type" value="Genomic_DNA"/>
</dbReference>
<organism evidence="2 3">
    <name type="scientific">Corynebacterium glaucum</name>
    <dbReference type="NCBI Taxonomy" id="187491"/>
    <lineage>
        <taxon>Bacteria</taxon>
        <taxon>Bacillati</taxon>
        <taxon>Actinomycetota</taxon>
        <taxon>Actinomycetes</taxon>
        <taxon>Mycobacteriales</taxon>
        <taxon>Corynebacteriaceae</taxon>
        <taxon>Corynebacterium</taxon>
    </lineage>
</organism>
<dbReference type="RefSeq" id="WP_232507222.1">
    <property type="nucleotide sequence ID" value="NZ_CP019688.1"/>
</dbReference>
<accession>A0A1Q2HW95</accession>
<keyword evidence="1" id="KW-0732">Signal</keyword>
<dbReference type="Pfam" id="PF00756">
    <property type="entry name" value="Esterase"/>
    <property type="match status" value="1"/>
</dbReference>
<feature type="chain" id="PRO_5039163692" evidence="1">
    <location>
        <begin position="28"/>
        <end position="380"/>
    </location>
</feature>
<dbReference type="Proteomes" id="UP000217209">
    <property type="component" value="Chromosome"/>
</dbReference>
<sequence length="380" mass="40100" precursor="true">MLNRRIAGAVFAASLTLGAATAPSATAVPDAPGPLNDGRSSLSSSPIAAGPAMVMGSLMGGVLGGVLGKALFGGSSISNNAQPVTPNTDGPIGELRGVEQISTTVWRVTVYSPSMDKEIVNEVIAPVGGPDNLTPRPTYYLLGGAGGTPWTDYDGTVEFFADKNVNVVSPRGTRGTMVTDWNEPHGEFGTLKWATYLSHELPPVIDEVFHGTGRDAIAGASAHGGPALMIATMSDRFVAAGTFSSCPSTSGLVGKSFARLGVRFYNGDPSKMWGGPFSSGWEANSAVNNLDALRGKQLFLTASRGIHSEHDDRMTDSPDFLLVPDEQVAYVCSRHFMARADAKDVDYDWYELTEGTHNMGTFKRQLPLTWETVGPALGVE</sequence>
<dbReference type="InterPro" id="IPR000801">
    <property type="entry name" value="Esterase-like"/>
</dbReference>
<name>A0A1Q2HW95_9CORY</name>
<evidence type="ECO:0000313" key="3">
    <source>
        <dbReference type="Proteomes" id="UP000217209"/>
    </source>
</evidence>
<dbReference type="Gene3D" id="3.40.50.1820">
    <property type="entry name" value="alpha/beta hydrolase"/>
    <property type="match status" value="1"/>
</dbReference>
<keyword evidence="2" id="KW-0012">Acyltransferase</keyword>
<dbReference type="GO" id="GO:0050348">
    <property type="term" value="F:trehalose O-mycolyltransferase activity"/>
    <property type="evidence" value="ECO:0007669"/>
    <property type="project" value="UniProtKB-EC"/>
</dbReference>
<dbReference type="AlphaFoldDB" id="A0A1Q2HW95"/>
<evidence type="ECO:0000313" key="2">
    <source>
        <dbReference type="EMBL" id="AQQ15115.1"/>
    </source>
</evidence>
<protein>
    <submittedName>
        <fullName evidence="2">Diacylglycerol acyltransferase/mycolyltransferase Ag85B</fullName>
        <ecNumber evidence="2">2.3.1.122</ecNumber>
    </submittedName>
</protein>
<keyword evidence="2" id="KW-0808">Transferase</keyword>